<evidence type="ECO:0000313" key="1">
    <source>
        <dbReference type="EMBL" id="KAJ6219545.1"/>
    </source>
</evidence>
<organism evidence="1 2">
    <name type="scientific">Blomia tropicalis</name>
    <name type="common">Mite</name>
    <dbReference type="NCBI Taxonomy" id="40697"/>
    <lineage>
        <taxon>Eukaryota</taxon>
        <taxon>Metazoa</taxon>
        <taxon>Ecdysozoa</taxon>
        <taxon>Arthropoda</taxon>
        <taxon>Chelicerata</taxon>
        <taxon>Arachnida</taxon>
        <taxon>Acari</taxon>
        <taxon>Acariformes</taxon>
        <taxon>Sarcoptiformes</taxon>
        <taxon>Astigmata</taxon>
        <taxon>Glycyphagoidea</taxon>
        <taxon>Echimyopodidae</taxon>
        <taxon>Blomia</taxon>
    </lineage>
</organism>
<protein>
    <submittedName>
        <fullName evidence="1">Uncharacterized protein</fullName>
    </submittedName>
</protein>
<reference evidence="1" key="1">
    <citation type="submission" date="2022-12" db="EMBL/GenBank/DDBJ databases">
        <title>Genome assemblies of Blomia tropicalis.</title>
        <authorList>
            <person name="Cui Y."/>
        </authorList>
    </citation>
    <scope>NUCLEOTIDE SEQUENCE</scope>
    <source>
        <tissue evidence="1">Adult mites</tissue>
    </source>
</reference>
<dbReference type="AlphaFoldDB" id="A0A9Q0M998"/>
<keyword evidence="2" id="KW-1185">Reference proteome</keyword>
<feature type="non-terminal residue" evidence="1">
    <location>
        <position position="1"/>
    </location>
</feature>
<evidence type="ECO:0000313" key="2">
    <source>
        <dbReference type="Proteomes" id="UP001142055"/>
    </source>
</evidence>
<comment type="caution">
    <text evidence="1">The sequence shown here is derived from an EMBL/GenBank/DDBJ whole genome shotgun (WGS) entry which is preliminary data.</text>
</comment>
<sequence length="59" mass="6306">ELLVAARVNDLRQQVVFQLVSHLIVAIAIPANDGIGGISAKTHHGLGHQMDANLNPIKM</sequence>
<gene>
    <name evidence="1" type="ORF">RDWZM_005357</name>
</gene>
<dbReference type="Proteomes" id="UP001142055">
    <property type="component" value="Chromosome 2"/>
</dbReference>
<dbReference type="EMBL" id="JAPWDV010000002">
    <property type="protein sequence ID" value="KAJ6219545.1"/>
    <property type="molecule type" value="Genomic_DNA"/>
</dbReference>
<feature type="non-terminal residue" evidence="1">
    <location>
        <position position="59"/>
    </location>
</feature>
<name>A0A9Q0M998_BLOTA</name>
<proteinExistence type="predicted"/>
<accession>A0A9Q0M998</accession>